<organism evidence="1">
    <name type="scientific">marine metagenome</name>
    <dbReference type="NCBI Taxonomy" id="408172"/>
    <lineage>
        <taxon>unclassified sequences</taxon>
        <taxon>metagenomes</taxon>
        <taxon>ecological metagenomes</taxon>
    </lineage>
</organism>
<reference evidence="1" key="1">
    <citation type="submission" date="2018-05" db="EMBL/GenBank/DDBJ databases">
        <authorList>
            <person name="Lanie J.A."/>
            <person name="Ng W.-L."/>
            <person name="Kazmierczak K.M."/>
            <person name="Andrzejewski T.M."/>
            <person name="Davidsen T.M."/>
            <person name="Wayne K.J."/>
            <person name="Tettelin H."/>
            <person name="Glass J.I."/>
            <person name="Rusch D."/>
            <person name="Podicherti R."/>
            <person name="Tsui H.-C.T."/>
            <person name="Winkler M.E."/>
        </authorList>
    </citation>
    <scope>NUCLEOTIDE SEQUENCE</scope>
</reference>
<proteinExistence type="predicted"/>
<dbReference type="AlphaFoldDB" id="A0A382UN62"/>
<feature type="non-terminal residue" evidence="1">
    <location>
        <position position="61"/>
    </location>
</feature>
<sequence length="61" mass="7063">MPIYEFYSPDSRKIYSFFARSLSLAEKVPLCPDGKKYRMRKLISGFSITGKKEDPKEALDL</sequence>
<name>A0A382UN62_9ZZZZ</name>
<protein>
    <submittedName>
        <fullName evidence="1">Uncharacterized protein</fullName>
    </submittedName>
</protein>
<dbReference type="EMBL" id="UINC01145531">
    <property type="protein sequence ID" value="SVD35716.1"/>
    <property type="molecule type" value="Genomic_DNA"/>
</dbReference>
<gene>
    <name evidence="1" type="ORF">METZ01_LOCUS388570</name>
</gene>
<evidence type="ECO:0000313" key="1">
    <source>
        <dbReference type="EMBL" id="SVD35716.1"/>
    </source>
</evidence>
<accession>A0A382UN62</accession>